<dbReference type="InterPro" id="IPR006600">
    <property type="entry name" value="HTH_CenpB_DNA-bd_dom"/>
</dbReference>
<organism evidence="4 5">
    <name type="scientific">Petromyzon marinus</name>
    <name type="common">Sea lamprey</name>
    <dbReference type="NCBI Taxonomy" id="7757"/>
    <lineage>
        <taxon>Eukaryota</taxon>
        <taxon>Metazoa</taxon>
        <taxon>Chordata</taxon>
        <taxon>Craniata</taxon>
        <taxon>Vertebrata</taxon>
        <taxon>Cyclostomata</taxon>
        <taxon>Hyperoartia</taxon>
        <taxon>Petromyzontiformes</taxon>
        <taxon>Petromyzontidae</taxon>
        <taxon>Petromyzon</taxon>
    </lineage>
</organism>
<feature type="domain" description="HTH CENPB-type" evidence="3">
    <location>
        <begin position="597"/>
        <end position="676"/>
    </location>
</feature>
<dbReference type="PANTHER" id="PTHR19303:SF26">
    <property type="entry name" value="TIGGER TRANSPOSABLE ELEMENT-DERIVED PROTEIN 1"/>
    <property type="match status" value="1"/>
</dbReference>
<dbReference type="RefSeq" id="XP_032834214.1">
    <property type="nucleotide sequence ID" value="XM_032978323.1"/>
</dbReference>
<protein>
    <submittedName>
        <fullName evidence="5">Tigger transposable element-derived protein 1-like isoform X1</fullName>
    </submittedName>
</protein>
<dbReference type="GO" id="GO:0005634">
    <property type="term" value="C:nucleus"/>
    <property type="evidence" value="ECO:0007669"/>
    <property type="project" value="TreeGrafter"/>
</dbReference>
<dbReference type="Proteomes" id="UP001318040">
    <property type="component" value="Chromosome 66"/>
</dbReference>
<feature type="region of interest" description="Disordered" evidence="2">
    <location>
        <begin position="1081"/>
        <end position="1118"/>
    </location>
</feature>
<feature type="region of interest" description="Disordered" evidence="2">
    <location>
        <begin position="515"/>
        <end position="537"/>
    </location>
</feature>
<dbReference type="InterPro" id="IPR050863">
    <property type="entry name" value="CenT-Element_Derived"/>
</dbReference>
<dbReference type="GO" id="GO:0003677">
    <property type="term" value="F:DNA binding"/>
    <property type="evidence" value="ECO:0007669"/>
    <property type="project" value="UniProtKB-KW"/>
</dbReference>
<sequence length="1118" mass="124472">MRRTLAKMASWIDFASIKQECEDNTRLETWPDLGMKSADIHGAQFPKNVKIEGGSERPEEMADSRACVATSDQDYVKVELEKYAARAELLKNVKIEGASEKPEEVEDSHGFLPTAGLNFIKVELDEEDLGKGLDFNQFKFEGGANERPRVTGSSRGCPATADQNFVEVELDEEDVGEGLDFNHFKFERRANERPAVTGSFRGCPATADQNFVEVELDEEDVGEGQLPKNVKIEGGSERPEEMADSRACVATSDQDYVKVKLEKYTARAELLKNVKIEGASERPEEVEDSNGFLPTAGQNFIKVELDEEDLRKGLDFNHFKFEGGANERPAVTGSSRGCPATAHQNFVEVELDEEDVGEGLDFNHFKFERRANERPAVMGSFRGCPATADQNFVEVELDEEDVGEGLDFNHFKFEGGANERPAVTGSSRGCPATADQNFVEVELGEEDVGEGLDFNHFKFEGGANERPMVTGSSRGCPATADENFVEVELDEEDVGEGEATPADLLCAECGDGDGVSRPIRTKRPASRQSSSGAPKAKRKAITLEMKKYIIRRYEGGETVRDISKSLGLATSTVCGIHKASENIKARAQRMTPLVAAKLTRKRSPLMENMEESLGMWIKHQNEHRMPLSTALIQAKALRLFNDFKKRAGESAANETFGASTGWYAKFKGRYNLRHLKMTGETAGADVEAAEAFKSTLKEIIEGGGYSPEQVFNVNETGLFWKRMPASTFLSREEKTAPGFKASKDRLALLVGANAAGDCKLKPLLVYHSKTPRALKGCIKADLPVIWRSNKKGWITASVFLDWLKNHFCPAIEKYCKKKNLDHKALLLLNNAPGHPPTLSELSEHVRVEFLPKNTTPLIQPMDQGVIRTFNVYYMRRTMEQIVANTDKDVQTIREFWRSYNIMDAIDNINEAWNEVAQTTLNACWGKLWKECKHDLTGLQDPVNDIHRIVELARNAGFHEVEQADVVEVLESHGEELTNEEFIQLRKGLVSVEEDDGAEATKTPTPTFTLRNLAEANRRIEEGLAIYARNDPNQERSSEVNRVIRKAMSCYTELYLEKQRQASESKINRFFTTSTSVRSTLTVTSLIPSPSGMPLSKRQDSSEESSEEEADDPASPATH</sequence>
<proteinExistence type="predicted"/>
<gene>
    <name evidence="5" type="primary">LOC116956611</name>
</gene>
<dbReference type="SMART" id="SM00674">
    <property type="entry name" value="CENPB"/>
    <property type="match status" value="1"/>
</dbReference>
<dbReference type="InterPro" id="IPR009057">
    <property type="entry name" value="Homeodomain-like_sf"/>
</dbReference>
<dbReference type="KEGG" id="pmrn:116956611"/>
<dbReference type="AlphaFoldDB" id="A0AAJ7XGU1"/>
<keyword evidence="1" id="KW-0238">DNA-binding</keyword>
<reference evidence="5" key="1">
    <citation type="submission" date="2025-08" db="UniProtKB">
        <authorList>
            <consortium name="RefSeq"/>
        </authorList>
    </citation>
    <scope>IDENTIFICATION</scope>
    <source>
        <tissue evidence="5">Sperm</tissue>
    </source>
</reference>
<name>A0AAJ7XGU1_PETMA</name>
<dbReference type="InterPro" id="IPR004875">
    <property type="entry name" value="DDE_SF_endonuclease_dom"/>
</dbReference>
<feature type="compositionally biased region" description="Acidic residues" evidence="2">
    <location>
        <begin position="1101"/>
        <end position="1111"/>
    </location>
</feature>
<dbReference type="PANTHER" id="PTHR19303">
    <property type="entry name" value="TRANSPOSON"/>
    <property type="match status" value="1"/>
</dbReference>
<dbReference type="Pfam" id="PF03221">
    <property type="entry name" value="HTH_Tnp_Tc5"/>
    <property type="match status" value="1"/>
</dbReference>
<dbReference type="Pfam" id="PF03184">
    <property type="entry name" value="DDE_1"/>
    <property type="match status" value="1"/>
</dbReference>
<evidence type="ECO:0000259" key="3">
    <source>
        <dbReference type="PROSITE" id="PS51253"/>
    </source>
</evidence>
<evidence type="ECO:0000313" key="4">
    <source>
        <dbReference type="Proteomes" id="UP001318040"/>
    </source>
</evidence>
<accession>A0AAJ7XGU1</accession>
<keyword evidence="4" id="KW-1185">Reference proteome</keyword>
<evidence type="ECO:0000313" key="5">
    <source>
        <dbReference type="RefSeq" id="XP_032834214.1"/>
    </source>
</evidence>
<evidence type="ECO:0000256" key="2">
    <source>
        <dbReference type="SAM" id="MobiDB-lite"/>
    </source>
</evidence>
<dbReference type="SUPFAM" id="SSF46689">
    <property type="entry name" value="Homeodomain-like"/>
    <property type="match status" value="2"/>
</dbReference>
<evidence type="ECO:0000256" key="1">
    <source>
        <dbReference type="ARBA" id="ARBA00023125"/>
    </source>
</evidence>
<dbReference type="PROSITE" id="PS51253">
    <property type="entry name" value="HTH_CENPB"/>
    <property type="match status" value="1"/>
</dbReference>
<dbReference type="Gene3D" id="1.10.10.60">
    <property type="entry name" value="Homeodomain-like"/>
    <property type="match status" value="2"/>
</dbReference>